<dbReference type="CDD" id="cd00487">
    <property type="entry name" value="Pep_deformylase"/>
    <property type="match status" value="1"/>
</dbReference>
<comment type="function">
    <text evidence="2">Removes the formyl group from the N-terminal Met of newly synthesized proteins. Requires at least a dipeptide for an efficient rate of reaction. N-terminal L-methionine is a prerequisite for activity but the enzyme has broad specificity at other positions.</text>
</comment>
<evidence type="ECO:0000313" key="3">
    <source>
        <dbReference type="EMBL" id="KAA8995475.1"/>
    </source>
</evidence>
<accession>A0A5J5FRB9</accession>
<dbReference type="GO" id="GO:0042586">
    <property type="term" value="F:peptide deformylase activity"/>
    <property type="evidence" value="ECO:0007669"/>
    <property type="project" value="UniProtKB-UniRule"/>
</dbReference>
<dbReference type="NCBIfam" id="TIGR00079">
    <property type="entry name" value="pept_deformyl"/>
    <property type="match status" value="1"/>
</dbReference>
<comment type="caution">
    <text evidence="3">The sequence shown here is derived from an EMBL/GenBank/DDBJ whole genome shotgun (WGS) entry which is preliminary data.</text>
</comment>
<comment type="catalytic activity">
    <reaction evidence="2">
        <text>N-terminal N-formyl-L-methionyl-[peptide] + H2O = N-terminal L-methionyl-[peptide] + formate</text>
        <dbReference type="Rhea" id="RHEA:24420"/>
        <dbReference type="Rhea" id="RHEA-COMP:10639"/>
        <dbReference type="Rhea" id="RHEA-COMP:10640"/>
        <dbReference type="ChEBI" id="CHEBI:15377"/>
        <dbReference type="ChEBI" id="CHEBI:15740"/>
        <dbReference type="ChEBI" id="CHEBI:49298"/>
        <dbReference type="ChEBI" id="CHEBI:64731"/>
        <dbReference type="EC" id="3.5.1.88"/>
    </reaction>
</comment>
<dbReference type="PIRSF" id="PIRSF004749">
    <property type="entry name" value="Pep_def"/>
    <property type="match status" value="1"/>
</dbReference>
<evidence type="ECO:0000313" key="4">
    <source>
        <dbReference type="Proteomes" id="UP000335415"/>
    </source>
</evidence>
<keyword evidence="4" id="KW-1185">Reference proteome</keyword>
<reference evidence="3 4" key="1">
    <citation type="submission" date="2019-09" db="EMBL/GenBank/DDBJ databases">
        <authorList>
            <person name="Li Y."/>
        </authorList>
    </citation>
    <scope>NUCLEOTIDE SEQUENCE [LARGE SCALE GENOMIC DNA]</scope>
    <source>
        <strain evidence="3 4">L3-3HA</strain>
    </source>
</reference>
<keyword evidence="2" id="KW-0408">Iron</keyword>
<dbReference type="GO" id="GO:0046872">
    <property type="term" value="F:metal ion binding"/>
    <property type="evidence" value="ECO:0007669"/>
    <property type="project" value="UniProtKB-KW"/>
</dbReference>
<feature type="binding site" evidence="2">
    <location>
        <position position="133"/>
    </location>
    <ligand>
        <name>Fe cation</name>
        <dbReference type="ChEBI" id="CHEBI:24875"/>
    </ligand>
</feature>
<dbReference type="GO" id="GO:0006412">
    <property type="term" value="P:translation"/>
    <property type="evidence" value="ECO:0007669"/>
    <property type="project" value="UniProtKB-UniRule"/>
</dbReference>
<evidence type="ECO:0000256" key="2">
    <source>
        <dbReference type="HAMAP-Rule" id="MF_00163"/>
    </source>
</evidence>
<dbReference type="HAMAP" id="MF_00163">
    <property type="entry name" value="Pep_deformylase"/>
    <property type="match status" value="1"/>
</dbReference>
<dbReference type="PRINTS" id="PR01576">
    <property type="entry name" value="PDEFORMYLASE"/>
</dbReference>
<organism evidence="3 4">
    <name type="scientific">Affinibrenneria salicis</name>
    <dbReference type="NCBI Taxonomy" id="2590031"/>
    <lineage>
        <taxon>Bacteria</taxon>
        <taxon>Pseudomonadati</taxon>
        <taxon>Pseudomonadota</taxon>
        <taxon>Gammaproteobacteria</taxon>
        <taxon>Enterobacterales</taxon>
        <taxon>Pectobacteriaceae</taxon>
        <taxon>Affinibrenneria</taxon>
    </lineage>
</organism>
<dbReference type="Pfam" id="PF01327">
    <property type="entry name" value="Pep_deformylase"/>
    <property type="match status" value="1"/>
</dbReference>
<dbReference type="NCBIfam" id="NF001159">
    <property type="entry name" value="PRK00150.1-3"/>
    <property type="match status" value="1"/>
</dbReference>
<protein>
    <recommendedName>
        <fullName evidence="2">Peptide deformylase</fullName>
        <shortName evidence="2">PDF</shortName>
        <ecNumber evidence="2">3.5.1.88</ecNumber>
    </recommendedName>
    <alternativeName>
        <fullName evidence="2">Polypeptide deformylase</fullName>
    </alternativeName>
</protein>
<dbReference type="InterPro" id="IPR036821">
    <property type="entry name" value="Peptide_deformylase_sf"/>
</dbReference>
<dbReference type="RefSeq" id="WP_150437510.1">
    <property type="nucleotide sequence ID" value="NZ_VYKJ01000019.1"/>
</dbReference>
<dbReference type="OrthoDB" id="9804313at2"/>
<keyword evidence="2 3" id="KW-0378">Hydrolase</keyword>
<feature type="active site" evidence="2">
    <location>
        <position position="134"/>
    </location>
</feature>
<feature type="binding site" evidence="2">
    <location>
        <position position="137"/>
    </location>
    <ligand>
        <name>Fe cation</name>
        <dbReference type="ChEBI" id="CHEBI:24875"/>
    </ligand>
</feature>
<proteinExistence type="inferred from homology"/>
<dbReference type="EC" id="3.5.1.88" evidence="2"/>
<keyword evidence="2" id="KW-0648">Protein biosynthesis</keyword>
<sequence length="167" mass="19225">MAVRDIIEVPDERLRVTYSHVENINAVQRLIEDMQDTLYATDNGIGLAAPQIGYKDAVIIIDISEQRDRPLIMVNPKIILTEGEINSEEGCLSVPDIYAQVKRYKKVRVKALDRDGKEIFIEDDGYLAIVMQHEIDHLHGKIFIDYLSSLKYQMAIKKLKKSRRLNK</sequence>
<feature type="binding site" evidence="2">
    <location>
        <position position="91"/>
    </location>
    <ligand>
        <name>Fe cation</name>
        <dbReference type="ChEBI" id="CHEBI:24875"/>
    </ligand>
</feature>
<comment type="cofactor">
    <cofactor evidence="2">
        <name>Fe(2+)</name>
        <dbReference type="ChEBI" id="CHEBI:29033"/>
    </cofactor>
    <text evidence="2">Binds 1 Fe(2+) ion.</text>
</comment>
<comment type="similarity">
    <text evidence="1 2">Belongs to the polypeptide deformylase family.</text>
</comment>
<gene>
    <name evidence="2" type="primary">def</name>
    <name evidence="3" type="ORF">FJU30_24100</name>
</gene>
<dbReference type="Proteomes" id="UP000335415">
    <property type="component" value="Unassembled WGS sequence"/>
</dbReference>
<dbReference type="SUPFAM" id="SSF56420">
    <property type="entry name" value="Peptide deformylase"/>
    <property type="match status" value="1"/>
</dbReference>
<dbReference type="Gene3D" id="3.90.45.10">
    <property type="entry name" value="Peptide deformylase"/>
    <property type="match status" value="1"/>
</dbReference>
<dbReference type="PANTHER" id="PTHR10458:SF22">
    <property type="entry name" value="PEPTIDE DEFORMYLASE"/>
    <property type="match status" value="1"/>
</dbReference>
<evidence type="ECO:0000256" key="1">
    <source>
        <dbReference type="ARBA" id="ARBA00010759"/>
    </source>
</evidence>
<dbReference type="AlphaFoldDB" id="A0A5J5FRB9"/>
<dbReference type="PANTHER" id="PTHR10458">
    <property type="entry name" value="PEPTIDE DEFORMYLASE"/>
    <property type="match status" value="1"/>
</dbReference>
<dbReference type="EMBL" id="VYKJ01000019">
    <property type="protein sequence ID" value="KAA8995475.1"/>
    <property type="molecule type" value="Genomic_DNA"/>
</dbReference>
<name>A0A5J5FRB9_9GAMM</name>
<keyword evidence="2" id="KW-0479">Metal-binding</keyword>
<dbReference type="InterPro" id="IPR023635">
    <property type="entry name" value="Peptide_deformylase"/>
</dbReference>